<evidence type="ECO:0000256" key="1">
    <source>
        <dbReference type="SAM" id="Phobius"/>
    </source>
</evidence>
<dbReference type="CDD" id="cd09008">
    <property type="entry name" value="MTAN"/>
    <property type="match status" value="1"/>
</dbReference>
<feature type="transmembrane region" description="Helical" evidence="1">
    <location>
        <begin position="344"/>
        <end position="368"/>
    </location>
</feature>
<sequence length="632" mass="68278">MSADHADPGRAYAPAVTFAQARAAARAARTAEHGRQVRRTARPRGVFGAIRSRTPLSLQLYGAALEGRLVWRGETEFAVLEPPLGRRPPPGTRGAWLRLADRFWDLFVAFAPPAVMLVLSLALIPLALVRQEWLVVVLTLPVLGVCHVTVVLVAMAINLVWQALRPVVERGRDHRVITEELRNEHWSVALCHQARLEHAESLIKAIVDRLAALPGGWGEDRGSLVCVLNGVTTEAMRTAFLARARHAQLDDQGDGLAFLVSLPRAHPREPSERQAVSGLLLYLFAGATLVFVEAALVADSEAEACGNDCAGRPATYWSAVRWLSQRLLLTDPPHLSPATPEVVVVGWFTSIVALTGVLVAGTAGRWYLAARRRRRARLDRELIAMDATTKVLLLVATGVEHEQVKAVVRAHTEHAPEVEFRGSHAVFHLGVVSKATILLARSEPGTTATAGAMLTAQTLIGDLRPDYVILTGICYGLRKGKQRIGDVLVANQIRVLDLKKIVDGASGPVEIPRGARAEPSVRLLNGCYAVDTVKPHIGVMLSGNTLLNSEEERARLIAAHPDALGGEMEGAGVYAAAAKHGADWIVIKAISDWGVGKTHRHQPKAARNAAEFVLRLIDLGALDTPAQPDSSR</sequence>
<evidence type="ECO:0000313" key="3">
    <source>
        <dbReference type="EMBL" id="MBB5083308.1"/>
    </source>
</evidence>
<proteinExistence type="predicted"/>
<dbReference type="AlphaFoldDB" id="A0A7W8ABY8"/>
<dbReference type="InterPro" id="IPR035994">
    <property type="entry name" value="Nucleoside_phosphorylase_sf"/>
</dbReference>
<dbReference type="GO" id="GO:0005829">
    <property type="term" value="C:cytosol"/>
    <property type="evidence" value="ECO:0007669"/>
    <property type="project" value="TreeGrafter"/>
</dbReference>
<dbReference type="GO" id="GO:0008930">
    <property type="term" value="F:methylthioadenosine nucleosidase activity"/>
    <property type="evidence" value="ECO:0007669"/>
    <property type="project" value="TreeGrafter"/>
</dbReference>
<keyword evidence="1" id="KW-0812">Transmembrane</keyword>
<comment type="caution">
    <text evidence="3">The sequence shown here is derived from an EMBL/GenBank/DDBJ whole genome shotgun (WGS) entry which is preliminary data.</text>
</comment>
<feature type="transmembrane region" description="Helical" evidence="1">
    <location>
        <begin position="103"/>
        <end position="127"/>
    </location>
</feature>
<dbReference type="PANTHER" id="PTHR46832:SF1">
    <property type="entry name" value="5'-METHYLTHIOADENOSINE_S-ADENOSYLHOMOCYSTEINE NUCLEOSIDASE"/>
    <property type="match status" value="1"/>
</dbReference>
<feature type="transmembrane region" description="Helical" evidence="1">
    <location>
        <begin position="279"/>
        <end position="298"/>
    </location>
</feature>
<dbReference type="RefSeq" id="WP_184972270.1">
    <property type="nucleotide sequence ID" value="NZ_JACHIN010000016.1"/>
</dbReference>
<dbReference type="GO" id="GO:0009116">
    <property type="term" value="P:nucleoside metabolic process"/>
    <property type="evidence" value="ECO:0007669"/>
    <property type="project" value="InterPro"/>
</dbReference>
<gene>
    <name evidence="3" type="ORF">HNR40_008811</name>
</gene>
<reference evidence="3 4" key="1">
    <citation type="submission" date="2020-08" db="EMBL/GenBank/DDBJ databases">
        <title>Genomic Encyclopedia of Type Strains, Phase IV (KMG-IV): sequencing the most valuable type-strain genomes for metagenomic binning, comparative biology and taxonomic classification.</title>
        <authorList>
            <person name="Goeker M."/>
        </authorList>
    </citation>
    <scope>NUCLEOTIDE SEQUENCE [LARGE SCALE GENOMIC DNA]</scope>
    <source>
        <strain evidence="3 4">DSM 45385</strain>
    </source>
</reference>
<dbReference type="EMBL" id="JACHIN010000016">
    <property type="protein sequence ID" value="MBB5083308.1"/>
    <property type="molecule type" value="Genomic_DNA"/>
</dbReference>
<name>A0A7W8ABY8_9ACTN</name>
<accession>A0A7W8ABY8</accession>
<evidence type="ECO:0000313" key="4">
    <source>
        <dbReference type="Proteomes" id="UP000568380"/>
    </source>
</evidence>
<dbReference type="PANTHER" id="PTHR46832">
    <property type="entry name" value="5'-METHYLTHIOADENOSINE/S-ADENOSYLHOMOCYSTEINE NUCLEOSIDASE"/>
    <property type="match status" value="1"/>
</dbReference>
<keyword evidence="1" id="KW-0472">Membrane</keyword>
<keyword evidence="1" id="KW-1133">Transmembrane helix</keyword>
<dbReference type="InterPro" id="IPR000845">
    <property type="entry name" value="Nucleoside_phosphorylase_d"/>
</dbReference>
<evidence type="ECO:0000259" key="2">
    <source>
        <dbReference type="Pfam" id="PF01048"/>
    </source>
</evidence>
<feature type="transmembrane region" description="Helical" evidence="1">
    <location>
        <begin position="133"/>
        <end position="161"/>
    </location>
</feature>
<dbReference type="Gene3D" id="3.40.50.1580">
    <property type="entry name" value="Nucleoside phosphorylase domain"/>
    <property type="match status" value="1"/>
</dbReference>
<dbReference type="GO" id="GO:0019284">
    <property type="term" value="P:L-methionine salvage from S-adenosylmethionine"/>
    <property type="evidence" value="ECO:0007669"/>
    <property type="project" value="TreeGrafter"/>
</dbReference>
<dbReference type="SUPFAM" id="SSF53167">
    <property type="entry name" value="Purine and uridine phosphorylases"/>
    <property type="match status" value="1"/>
</dbReference>
<dbReference type="GO" id="GO:0008782">
    <property type="term" value="F:adenosylhomocysteine nucleosidase activity"/>
    <property type="evidence" value="ECO:0007669"/>
    <property type="project" value="TreeGrafter"/>
</dbReference>
<dbReference type="Proteomes" id="UP000568380">
    <property type="component" value="Unassembled WGS sequence"/>
</dbReference>
<dbReference type="Pfam" id="PF01048">
    <property type="entry name" value="PNP_UDP_1"/>
    <property type="match status" value="1"/>
</dbReference>
<organism evidence="3 4">
    <name type="scientific">Nonomuraea endophytica</name>
    <dbReference type="NCBI Taxonomy" id="714136"/>
    <lineage>
        <taxon>Bacteria</taxon>
        <taxon>Bacillati</taxon>
        <taxon>Actinomycetota</taxon>
        <taxon>Actinomycetes</taxon>
        <taxon>Streptosporangiales</taxon>
        <taxon>Streptosporangiaceae</taxon>
        <taxon>Nonomuraea</taxon>
    </lineage>
</organism>
<keyword evidence="4" id="KW-1185">Reference proteome</keyword>
<feature type="domain" description="Nucleoside phosphorylase" evidence="2">
    <location>
        <begin position="391"/>
        <end position="617"/>
    </location>
</feature>
<protein>
    <submittedName>
        <fullName evidence="3">Nucleoside phosphorylase</fullName>
    </submittedName>
</protein>